<dbReference type="GO" id="GO:0022625">
    <property type="term" value="C:cytosolic large ribosomal subunit"/>
    <property type="evidence" value="ECO:0007669"/>
    <property type="project" value="TreeGrafter"/>
</dbReference>
<dbReference type="Proteomes" id="UP000245206">
    <property type="component" value="Unassembled WGS sequence"/>
</dbReference>
<comment type="similarity">
    <text evidence="1 6">Belongs to the universal ribosomal protein uL13 family.</text>
</comment>
<dbReference type="PANTHER" id="PTHR11545:SF2">
    <property type="entry name" value="LARGE RIBOSOMAL SUBUNIT PROTEIN UL13M"/>
    <property type="match status" value="1"/>
</dbReference>
<evidence type="ECO:0000313" key="7">
    <source>
        <dbReference type="EMBL" id="GBF41038.1"/>
    </source>
</evidence>
<dbReference type="GO" id="GO:0006412">
    <property type="term" value="P:translation"/>
    <property type="evidence" value="ECO:0007669"/>
    <property type="project" value="UniProtKB-UniRule"/>
</dbReference>
<dbReference type="InterPro" id="IPR005823">
    <property type="entry name" value="Ribosomal_uL13_bac-type"/>
</dbReference>
<comment type="function">
    <text evidence="6">This protein is one of the early assembly proteins of the 50S ribosomal subunit, although it is not seen to bind rRNA by itself. It is important during the early stages of 50S assembly.</text>
</comment>
<evidence type="ECO:0000313" key="8">
    <source>
        <dbReference type="Proteomes" id="UP000245206"/>
    </source>
</evidence>
<comment type="subunit">
    <text evidence="2 6">Part of the 50S ribosomal subunit.</text>
</comment>
<dbReference type="HAMAP" id="MF_01366">
    <property type="entry name" value="Ribosomal_uL13"/>
    <property type="match status" value="1"/>
</dbReference>
<dbReference type="InterPro" id="IPR036899">
    <property type="entry name" value="Ribosomal_uL13_sf"/>
</dbReference>
<dbReference type="PIRSF" id="PIRSF002181">
    <property type="entry name" value="Ribosomal_L13"/>
    <property type="match status" value="1"/>
</dbReference>
<dbReference type="GO" id="GO:0017148">
    <property type="term" value="P:negative regulation of translation"/>
    <property type="evidence" value="ECO:0007669"/>
    <property type="project" value="TreeGrafter"/>
</dbReference>
<accession>A0A2P2D8U7</accession>
<keyword evidence="3 6" id="KW-0689">Ribosomal protein</keyword>
<dbReference type="GO" id="GO:0003729">
    <property type="term" value="F:mRNA binding"/>
    <property type="evidence" value="ECO:0007669"/>
    <property type="project" value="UniProtKB-ARBA"/>
</dbReference>
<organism evidence="7 8">
    <name type="scientific">Leptospira ellinghausenii</name>
    <dbReference type="NCBI Taxonomy" id="1917822"/>
    <lineage>
        <taxon>Bacteria</taxon>
        <taxon>Pseudomonadati</taxon>
        <taxon>Spirochaetota</taxon>
        <taxon>Spirochaetia</taxon>
        <taxon>Leptospirales</taxon>
        <taxon>Leptospiraceae</taxon>
        <taxon>Leptospira</taxon>
    </lineage>
</organism>
<dbReference type="CDD" id="cd00392">
    <property type="entry name" value="Ribosomal_L13"/>
    <property type="match status" value="1"/>
</dbReference>
<gene>
    <name evidence="6 7" type="primary">rplM</name>
    <name evidence="7" type="ORF">LPTSP2_03060</name>
</gene>
<name>A0A2P2D8U7_9LEPT</name>
<dbReference type="AlphaFoldDB" id="A0A2P2D8U7"/>
<comment type="caution">
    <text evidence="7">The sequence shown here is derived from an EMBL/GenBank/DDBJ whole genome shotgun (WGS) entry which is preliminary data.</text>
</comment>
<keyword evidence="8" id="KW-1185">Reference proteome</keyword>
<evidence type="ECO:0000256" key="6">
    <source>
        <dbReference type="HAMAP-Rule" id="MF_01366"/>
    </source>
</evidence>
<evidence type="ECO:0000256" key="4">
    <source>
        <dbReference type="ARBA" id="ARBA00023274"/>
    </source>
</evidence>
<keyword evidence="4 6" id="KW-0687">Ribonucleoprotein</keyword>
<dbReference type="EMBL" id="BFAZ01000002">
    <property type="protein sequence ID" value="GBF41038.1"/>
    <property type="molecule type" value="Genomic_DNA"/>
</dbReference>
<dbReference type="Gene3D" id="3.90.1180.10">
    <property type="entry name" value="Ribosomal protein L13"/>
    <property type="match status" value="1"/>
</dbReference>
<dbReference type="GO" id="GO:0003735">
    <property type="term" value="F:structural constituent of ribosome"/>
    <property type="evidence" value="ECO:0007669"/>
    <property type="project" value="InterPro"/>
</dbReference>
<dbReference type="PANTHER" id="PTHR11545">
    <property type="entry name" value="RIBOSOMAL PROTEIN L13"/>
    <property type="match status" value="1"/>
</dbReference>
<dbReference type="InterPro" id="IPR005822">
    <property type="entry name" value="Ribosomal_uL13"/>
</dbReference>
<dbReference type="NCBIfam" id="TIGR01066">
    <property type="entry name" value="rplM_bact"/>
    <property type="match status" value="1"/>
</dbReference>
<protein>
    <recommendedName>
        <fullName evidence="5 6">Large ribosomal subunit protein uL13</fullName>
    </recommendedName>
</protein>
<evidence type="ECO:0000256" key="2">
    <source>
        <dbReference type="ARBA" id="ARBA00011838"/>
    </source>
</evidence>
<evidence type="ECO:0000256" key="1">
    <source>
        <dbReference type="ARBA" id="ARBA00006227"/>
    </source>
</evidence>
<sequence>MKTENPDIKEENLVLMELLSKAHKTPSIAKEAVQKQWFVVDATDKTLGRLASQVASRLRGKHKSTFTPNQDCGDNIIIVNASKVAVTGRKREQKIYYHHSRYPGGMTAIAFHKLIQENPERVIMEAVKGMLPKSKLGDQMLKNCRVFAGNDHNLGAQKPLKLELK</sequence>
<reference evidence="8" key="1">
    <citation type="journal article" date="2019" name="Microbiol. Immunol.">
        <title>Molecular and phenotypic characterization of Leptospira johnsonii sp. nov., Leptospira ellinghausenii sp. nov. and Leptospira ryugenii sp. nov. isolated from soil and water in Japan.</title>
        <authorList>
            <person name="Masuzawa T."/>
            <person name="Saito M."/>
            <person name="Nakao R."/>
            <person name="Nikaido Y."/>
            <person name="Matsumoto M."/>
            <person name="Ogawa M."/>
            <person name="Yokoyama M."/>
            <person name="Hidaka Y."/>
            <person name="Tomita J."/>
            <person name="Sakakibara K."/>
            <person name="Suzuki K."/>
            <person name="Yasuda S."/>
            <person name="Sato H."/>
            <person name="Yamaguchi M."/>
            <person name="Yoshida S.I."/>
            <person name="Koizumi N."/>
            <person name="Kawamura Y."/>
        </authorList>
    </citation>
    <scope>NUCLEOTIDE SEQUENCE [LARGE SCALE GENOMIC DNA]</scope>
    <source>
        <strain evidence="8">E18</strain>
    </source>
</reference>
<evidence type="ECO:0000256" key="3">
    <source>
        <dbReference type="ARBA" id="ARBA00022980"/>
    </source>
</evidence>
<proteinExistence type="inferred from homology"/>
<evidence type="ECO:0000256" key="5">
    <source>
        <dbReference type="ARBA" id="ARBA00035201"/>
    </source>
</evidence>
<dbReference type="Pfam" id="PF00572">
    <property type="entry name" value="Ribosomal_L13"/>
    <property type="match status" value="1"/>
</dbReference>
<dbReference type="FunFam" id="3.90.1180.10:FF:000001">
    <property type="entry name" value="50S ribosomal protein L13"/>
    <property type="match status" value="1"/>
</dbReference>
<dbReference type="SUPFAM" id="SSF52161">
    <property type="entry name" value="Ribosomal protein L13"/>
    <property type="match status" value="1"/>
</dbReference>